<reference evidence="1 2" key="1">
    <citation type="submission" date="2019-08" db="EMBL/GenBank/DDBJ databases">
        <title>The genome of the soybean aphid Biotype 1, its phylome, world population structure and adaptation to the North American continent.</title>
        <authorList>
            <person name="Giordano R."/>
            <person name="Donthu R.K."/>
            <person name="Hernandez A.G."/>
            <person name="Wright C.L."/>
            <person name="Zimin A.V."/>
        </authorList>
    </citation>
    <scope>NUCLEOTIDE SEQUENCE [LARGE SCALE GENOMIC DNA]</scope>
    <source>
        <tissue evidence="1">Whole aphids</tissue>
    </source>
</reference>
<comment type="caution">
    <text evidence="1">The sequence shown here is derived from an EMBL/GenBank/DDBJ whole genome shotgun (WGS) entry which is preliminary data.</text>
</comment>
<proteinExistence type="predicted"/>
<dbReference type="AlphaFoldDB" id="A0A6G0U658"/>
<gene>
    <name evidence="1" type="ORF">AGLY_001439</name>
</gene>
<dbReference type="OrthoDB" id="6618242at2759"/>
<sequence>MNTIQGEYTSNVDVLNVQKTVQKYTENHENSNEYIEKPINILSPDHESKTLESIENQLEELKIKNEHITDKGQTIGDSNKLSNDQIITTMKAEMNEIQDEIENGYFNAIVDKMVKIDKHVDQFITVVNDLKLVIEDSYENKEIISEIMEVSEYLRAQYAIQVTENQRNFTEQISKHVRKIDQLKAFADIKINEIKQLKNENDQLEVPNDDQTNFSLLLRKKLVEMDELLETRNGVCDEFEEHIKNLAEEKDLFVD</sequence>
<dbReference type="Proteomes" id="UP000475862">
    <property type="component" value="Unassembled WGS sequence"/>
</dbReference>
<evidence type="ECO:0000313" key="1">
    <source>
        <dbReference type="EMBL" id="KAE9544260.1"/>
    </source>
</evidence>
<name>A0A6G0U658_APHGL</name>
<organism evidence="1 2">
    <name type="scientific">Aphis glycines</name>
    <name type="common">Soybean aphid</name>
    <dbReference type="NCBI Taxonomy" id="307491"/>
    <lineage>
        <taxon>Eukaryota</taxon>
        <taxon>Metazoa</taxon>
        <taxon>Ecdysozoa</taxon>
        <taxon>Arthropoda</taxon>
        <taxon>Hexapoda</taxon>
        <taxon>Insecta</taxon>
        <taxon>Pterygota</taxon>
        <taxon>Neoptera</taxon>
        <taxon>Paraneoptera</taxon>
        <taxon>Hemiptera</taxon>
        <taxon>Sternorrhyncha</taxon>
        <taxon>Aphidomorpha</taxon>
        <taxon>Aphidoidea</taxon>
        <taxon>Aphididae</taxon>
        <taxon>Aphidini</taxon>
        <taxon>Aphis</taxon>
        <taxon>Aphis</taxon>
    </lineage>
</organism>
<accession>A0A6G0U658</accession>
<dbReference type="EMBL" id="VYZN01000002">
    <property type="protein sequence ID" value="KAE9544260.1"/>
    <property type="molecule type" value="Genomic_DNA"/>
</dbReference>
<evidence type="ECO:0000313" key="2">
    <source>
        <dbReference type="Proteomes" id="UP000475862"/>
    </source>
</evidence>
<keyword evidence="2" id="KW-1185">Reference proteome</keyword>
<protein>
    <submittedName>
        <fullName evidence="1">Uncharacterized protein</fullName>
    </submittedName>
</protein>